<dbReference type="EMBL" id="BAAAUD010000111">
    <property type="protein sequence ID" value="GAA2973341.1"/>
    <property type="molecule type" value="Genomic_DNA"/>
</dbReference>
<name>A0ABN3XNQ3_9ACTN</name>
<feature type="transmembrane region" description="Helical" evidence="2">
    <location>
        <begin position="37"/>
        <end position="56"/>
    </location>
</feature>
<reference evidence="3 4" key="1">
    <citation type="journal article" date="2019" name="Int. J. Syst. Evol. Microbiol.">
        <title>The Global Catalogue of Microorganisms (GCM) 10K type strain sequencing project: providing services to taxonomists for standard genome sequencing and annotation.</title>
        <authorList>
            <consortium name="The Broad Institute Genomics Platform"/>
            <consortium name="The Broad Institute Genome Sequencing Center for Infectious Disease"/>
            <person name="Wu L."/>
            <person name="Ma J."/>
        </authorList>
    </citation>
    <scope>NUCLEOTIDE SEQUENCE [LARGE SCALE GENOMIC DNA]</scope>
    <source>
        <strain evidence="3 4">JCM 9088</strain>
    </source>
</reference>
<dbReference type="RefSeq" id="WP_344500711.1">
    <property type="nucleotide sequence ID" value="NZ_BAAAUD010000111.1"/>
</dbReference>
<feature type="region of interest" description="Disordered" evidence="1">
    <location>
        <begin position="1"/>
        <end position="28"/>
    </location>
</feature>
<feature type="transmembrane region" description="Helical" evidence="2">
    <location>
        <begin position="62"/>
        <end position="84"/>
    </location>
</feature>
<feature type="compositionally biased region" description="Polar residues" evidence="1">
    <location>
        <begin position="207"/>
        <end position="224"/>
    </location>
</feature>
<protein>
    <submittedName>
        <fullName evidence="3">Uncharacterized protein</fullName>
    </submittedName>
</protein>
<evidence type="ECO:0000256" key="1">
    <source>
        <dbReference type="SAM" id="MobiDB-lite"/>
    </source>
</evidence>
<keyword evidence="4" id="KW-1185">Reference proteome</keyword>
<comment type="caution">
    <text evidence="3">The sequence shown here is derived from an EMBL/GenBank/DDBJ whole genome shotgun (WGS) entry which is preliminary data.</text>
</comment>
<keyword evidence="2" id="KW-0472">Membrane</keyword>
<accession>A0ABN3XNQ3</accession>
<feature type="transmembrane region" description="Helical" evidence="2">
    <location>
        <begin position="154"/>
        <end position="173"/>
    </location>
</feature>
<feature type="transmembrane region" description="Helical" evidence="2">
    <location>
        <begin position="96"/>
        <end position="117"/>
    </location>
</feature>
<keyword evidence="2" id="KW-0812">Transmembrane</keyword>
<sequence length="237" mass="25375">MSSSPHLATTTPPPSQPTRSQRRSNSRRENASLPWRYLGYVGYYVGAGLISGAVVHHPMAPARYSLIAGSGVLVFLLATVLNDLILASERQPLSRILRVLGTSTMLSFGLGMLSGGMQHFADLPERCAVLIPLGIVLSFVTFFLKEAKRPWRRIFSLMGLAILVLTALTFLGLRHIAPTMAESGGGHSHSDVVPEKESGEGHESDHNSGTADPTSQPTSPNATQPGKEPGHDGGHQH</sequence>
<evidence type="ECO:0000313" key="3">
    <source>
        <dbReference type="EMBL" id="GAA2973341.1"/>
    </source>
</evidence>
<keyword evidence="2" id="KW-1133">Transmembrane helix</keyword>
<proteinExistence type="predicted"/>
<evidence type="ECO:0000313" key="4">
    <source>
        <dbReference type="Proteomes" id="UP001500403"/>
    </source>
</evidence>
<feature type="region of interest" description="Disordered" evidence="1">
    <location>
        <begin position="181"/>
        <end position="237"/>
    </location>
</feature>
<feature type="compositionally biased region" description="Basic and acidic residues" evidence="1">
    <location>
        <begin position="228"/>
        <end position="237"/>
    </location>
</feature>
<evidence type="ECO:0000256" key="2">
    <source>
        <dbReference type="SAM" id="Phobius"/>
    </source>
</evidence>
<feature type="transmembrane region" description="Helical" evidence="2">
    <location>
        <begin position="123"/>
        <end position="142"/>
    </location>
</feature>
<organism evidence="3 4">
    <name type="scientific">Streptomyces enissocaesilis</name>
    <dbReference type="NCBI Taxonomy" id="332589"/>
    <lineage>
        <taxon>Bacteria</taxon>
        <taxon>Bacillati</taxon>
        <taxon>Actinomycetota</taxon>
        <taxon>Actinomycetes</taxon>
        <taxon>Kitasatosporales</taxon>
        <taxon>Streptomycetaceae</taxon>
        <taxon>Streptomyces</taxon>
        <taxon>Streptomyces rochei group</taxon>
    </lineage>
</organism>
<dbReference type="Proteomes" id="UP001500403">
    <property type="component" value="Unassembled WGS sequence"/>
</dbReference>
<feature type="compositionally biased region" description="Basic and acidic residues" evidence="1">
    <location>
        <begin position="188"/>
        <end position="206"/>
    </location>
</feature>
<gene>
    <name evidence="3" type="ORF">GCM10010446_67190</name>
</gene>